<dbReference type="Pfam" id="PF02221">
    <property type="entry name" value="E1_DerP2_DerF2"/>
    <property type="match status" value="1"/>
</dbReference>
<dbReference type="Gene3D" id="2.60.40.770">
    <property type="match status" value="1"/>
</dbReference>
<gene>
    <name evidence="10" type="ORF">MG3_05500</name>
</gene>
<comment type="caution">
    <text evidence="10">The sequence shown here is derived from an EMBL/GenBank/DDBJ whole genome shotgun (WGS) entry which is preliminary data.</text>
</comment>
<keyword evidence="7" id="KW-0445">Lipid transport</keyword>
<protein>
    <recommendedName>
        <fullName evidence="4">Phosphatidylglycerol/phosphatidylinositol transfer protein</fullName>
    </recommendedName>
</protein>
<evidence type="ECO:0000256" key="2">
    <source>
        <dbReference type="ARBA" id="ARBA00006370"/>
    </source>
</evidence>
<feature type="domain" description="MD-2-related lipid-recognition" evidence="9">
    <location>
        <begin position="66"/>
        <end position="187"/>
    </location>
</feature>
<name>A0AB34PN43_CANAX</name>
<dbReference type="SUPFAM" id="SSF81296">
    <property type="entry name" value="E set domains"/>
    <property type="match status" value="1"/>
</dbReference>
<comment type="function">
    <text evidence="1">Catalyzes the intermembrane transfer of phosphatidylglycerol and phosphatidylinositol.</text>
</comment>
<feature type="chain" id="PRO_5044336652" description="Phosphatidylglycerol/phosphatidylinositol transfer protein" evidence="8">
    <location>
        <begin position="22"/>
        <end position="192"/>
    </location>
</feature>
<keyword evidence="5" id="KW-0813">Transport</keyword>
<evidence type="ECO:0000256" key="7">
    <source>
        <dbReference type="ARBA" id="ARBA00023055"/>
    </source>
</evidence>
<dbReference type="PANTHER" id="PTHR11306">
    <property type="entry name" value="NIEMANN PICK TYPE C2 PROTEIN NPC2-RELATED"/>
    <property type="match status" value="1"/>
</dbReference>
<dbReference type="InterPro" id="IPR003172">
    <property type="entry name" value="ML_dom"/>
</dbReference>
<dbReference type="InterPro" id="IPR033917">
    <property type="entry name" value="ML_PG-PI_TP"/>
</dbReference>
<dbReference type="InterPro" id="IPR039670">
    <property type="entry name" value="NPC2-like"/>
</dbReference>
<comment type="similarity">
    <text evidence="2">Belongs to the NPC2 family.</text>
</comment>
<evidence type="ECO:0000256" key="1">
    <source>
        <dbReference type="ARBA" id="ARBA00002053"/>
    </source>
</evidence>
<sequence length="192" mass="21172">MVSFKNLAIVTLAVTTTSVEGISFSNIYLNKAITIFKNPTSLIPSFSNSKSINYQDTKPIPGDSPIEVCDASEKQLLHLDEVIVTPNPPVAGQNLTFTAVGTLDKTIEEGAYVEVEVRYGFIKLIHQTYDLCEEIVKVDLQCPIKSGKQTITKNVEIPEEVPPGKYLVVARAYTKDDEYITCLTATIIFPVQ</sequence>
<dbReference type="PANTHER" id="PTHR11306:SF0">
    <property type="entry name" value="PHOSPHATIDYLGLYCEROL_PHOSPHATIDYLINOSITOL TRANSFER PROTEIN"/>
    <property type="match status" value="1"/>
</dbReference>
<dbReference type="EMBL" id="AJIX01000042">
    <property type="protein sequence ID" value="KGR04374.1"/>
    <property type="molecule type" value="Genomic_DNA"/>
</dbReference>
<dbReference type="GO" id="GO:0032934">
    <property type="term" value="F:sterol binding"/>
    <property type="evidence" value="ECO:0007669"/>
    <property type="project" value="InterPro"/>
</dbReference>
<evidence type="ECO:0000259" key="9">
    <source>
        <dbReference type="SMART" id="SM00737"/>
    </source>
</evidence>
<keyword evidence="6 8" id="KW-0732">Signal</keyword>
<evidence type="ECO:0000256" key="4">
    <source>
        <dbReference type="ARBA" id="ARBA00016056"/>
    </source>
</evidence>
<reference evidence="10 11" key="1">
    <citation type="submission" date="2013-12" db="EMBL/GenBank/DDBJ databases">
        <title>The Genome Sequence of Candida albicans P78048.</title>
        <authorList>
            <consortium name="The Broad Institute Genome Sequencing Platform"/>
            <consortium name="The Broad Institute Genome Sequencing Center for Infectious Disease"/>
            <person name="Cuomo C."/>
            <person name="Bennett R."/>
            <person name="Hirakawa M."/>
            <person name="Noverr M."/>
            <person name="Mitchell A."/>
            <person name="Young S.K."/>
            <person name="Zeng Q."/>
            <person name="Gargeya S."/>
            <person name="Fitzgerald M."/>
            <person name="Abouelleil A."/>
            <person name="Alvarado L."/>
            <person name="Berlin A.M."/>
            <person name="Chapman S.B."/>
            <person name="Dewar J."/>
            <person name="Goldberg J."/>
            <person name="Griggs A."/>
            <person name="Gujja S."/>
            <person name="Hansen M."/>
            <person name="Howarth C."/>
            <person name="Imamovic A."/>
            <person name="Larimer J."/>
            <person name="McCowan C."/>
            <person name="Murphy C."/>
            <person name="Pearson M."/>
            <person name="Priest M."/>
            <person name="Roberts A."/>
            <person name="Saif S."/>
            <person name="Shea T."/>
            <person name="Sykes S."/>
            <person name="Wortman J."/>
            <person name="Nusbaum C."/>
            <person name="Birren B."/>
        </authorList>
    </citation>
    <scope>NUCLEOTIDE SEQUENCE [LARGE SCALE GENOMIC DNA]</scope>
    <source>
        <strain evidence="10 11">P78048</strain>
    </source>
</reference>
<organism evidence="10 11">
    <name type="scientific">Candida albicans P78048</name>
    <dbReference type="NCBI Taxonomy" id="1094989"/>
    <lineage>
        <taxon>Eukaryota</taxon>
        <taxon>Fungi</taxon>
        <taxon>Dikarya</taxon>
        <taxon>Ascomycota</taxon>
        <taxon>Saccharomycotina</taxon>
        <taxon>Pichiomycetes</taxon>
        <taxon>Debaryomycetaceae</taxon>
        <taxon>Candida/Lodderomyces clade</taxon>
        <taxon>Candida</taxon>
    </lineage>
</organism>
<comment type="subunit">
    <text evidence="3">Monomer.</text>
</comment>
<evidence type="ECO:0000256" key="6">
    <source>
        <dbReference type="ARBA" id="ARBA00022729"/>
    </source>
</evidence>
<feature type="signal peptide" evidence="8">
    <location>
        <begin position="1"/>
        <end position="21"/>
    </location>
</feature>
<evidence type="ECO:0000256" key="5">
    <source>
        <dbReference type="ARBA" id="ARBA00022448"/>
    </source>
</evidence>
<dbReference type="CDD" id="cd00917">
    <property type="entry name" value="PG-PI_TP"/>
    <property type="match status" value="1"/>
</dbReference>
<evidence type="ECO:0000313" key="10">
    <source>
        <dbReference type="EMBL" id="KGR04374.1"/>
    </source>
</evidence>
<dbReference type="Proteomes" id="UP000030161">
    <property type="component" value="Unassembled WGS sequence"/>
</dbReference>
<proteinExistence type="inferred from homology"/>
<evidence type="ECO:0000256" key="8">
    <source>
        <dbReference type="SAM" id="SignalP"/>
    </source>
</evidence>
<dbReference type="InterPro" id="IPR014756">
    <property type="entry name" value="Ig_E-set"/>
</dbReference>
<dbReference type="GO" id="GO:0032366">
    <property type="term" value="P:intracellular sterol transport"/>
    <property type="evidence" value="ECO:0007669"/>
    <property type="project" value="InterPro"/>
</dbReference>
<evidence type="ECO:0000256" key="3">
    <source>
        <dbReference type="ARBA" id="ARBA00011245"/>
    </source>
</evidence>
<dbReference type="SMART" id="SM00737">
    <property type="entry name" value="ML"/>
    <property type="match status" value="1"/>
</dbReference>
<evidence type="ECO:0000313" key="11">
    <source>
        <dbReference type="Proteomes" id="UP000030161"/>
    </source>
</evidence>
<dbReference type="AlphaFoldDB" id="A0AB34PN43"/>
<accession>A0AB34PN43</accession>
<dbReference type="FunFam" id="2.60.40.770:FF:000004">
    <property type="entry name" value="Phosphatidylglycerol/phosphatidylinositol transfer protein"/>
    <property type="match status" value="1"/>
</dbReference>